<feature type="non-terminal residue" evidence="3">
    <location>
        <position position="1"/>
    </location>
</feature>
<feature type="region of interest" description="Disordered" evidence="2">
    <location>
        <begin position="1"/>
        <end position="29"/>
    </location>
</feature>
<sequence length="291" mass="32216">EQLRNRRFSNPVGNVATDHGHSDQLSSLSTIEHTTLDVVKHDRTTSRPVRRAISSAADRKVKIEFLRENWQKRKEILIQNEGFVSSDAASKSAARMNTETQSVEVTDRVGKILDSGTIEAKLNSKPVSSDDPRHESMHQIRSRIAQYRNELTRMDETRQKLFKNTTTSSSRSIQDDEQLRSGLQEQNISESHVEVFPKLPPATKEVLQTVSYKQVAAATFSSASHGLPVATGSMTSFELPVATPSKSSYELPVATPSRSLPKLPAATPSISLHELPVVTPSRSSYELPVTT</sequence>
<reference evidence="3" key="1">
    <citation type="submission" date="2014-12" db="EMBL/GenBank/DDBJ databases">
        <title>Insight into the proteome of Arion vulgaris.</title>
        <authorList>
            <person name="Aradska J."/>
            <person name="Bulat T."/>
            <person name="Smidak R."/>
            <person name="Sarate P."/>
            <person name="Gangsoo J."/>
            <person name="Sialana F."/>
            <person name="Bilban M."/>
            <person name="Lubec G."/>
        </authorList>
    </citation>
    <scope>NUCLEOTIDE SEQUENCE</scope>
    <source>
        <tissue evidence="3">Skin</tissue>
    </source>
</reference>
<proteinExistence type="predicted"/>
<organism evidence="3">
    <name type="scientific">Arion vulgaris</name>
    <dbReference type="NCBI Taxonomy" id="1028688"/>
    <lineage>
        <taxon>Eukaryota</taxon>
        <taxon>Metazoa</taxon>
        <taxon>Spiralia</taxon>
        <taxon>Lophotrochozoa</taxon>
        <taxon>Mollusca</taxon>
        <taxon>Gastropoda</taxon>
        <taxon>Heterobranchia</taxon>
        <taxon>Euthyneura</taxon>
        <taxon>Panpulmonata</taxon>
        <taxon>Eupulmonata</taxon>
        <taxon>Stylommatophora</taxon>
        <taxon>Helicina</taxon>
        <taxon>Arionoidea</taxon>
        <taxon>Arionidae</taxon>
        <taxon>Arion</taxon>
    </lineage>
</organism>
<accession>A0A0B7A382</accession>
<dbReference type="AlphaFoldDB" id="A0A0B7A382"/>
<evidence type="ECO:0000313" key="3">
    <source>
        <dbReference type="EMBL" id="CEK75082.1"/>
    </source>
</evidence>
<dbReference type="EMBL" id="HACG01028217">
    <property type="protein sequence ID" value="CEK75082.1"/>
    <property type="molecule type" value="Transcribed_RNA"/>
</dbReference>
<name>A0A0B7A382_9EUPU</name>
<protein>
    <submittedName>
        <fullName evidence="3">Uncharacterized protein</fullName>
    </submittedName>
</protein>
<gene>
    <name evidence="3" type="primary">ORF93922</name>
</gene>
<feature type="non-terminal residue" evidence="3">
    <location>
        <position position="291"/>
    </location>
</feature>
<keyword evidence="1" id="KW-0175">Coiled coil</keyword>
<evidence type="ECO:0000256" key="1">
    <source>
        <dbReference type="SAM" id="Coils"/>
    </source>
</evidence>
<feature type="coiled-coil region" evidence="1">
    <location>
        <begin position="137"/>
        <end position="164"/>
    </location>
</feature>
<evidence type="ECO:0000256" key="2">
    <source>
        <dbReference type="SAM" id="MobiDB-lite"/>
    </source>
</evidence>